<evidence type="ECO:0000256" key="1">
    <source>
        <dbReference type="SAM" id="MobiDB-lite"/>
    </source>
</evidence>
<sequence length="75" mass="9163">MKTPRVRSARQTFPAHRSREHRLYRPGKHCGSVKLRREVKLCRQLQNDWGEDRRTLDREMFGVVERIRLRKFSSR</sequence>
<evidence type="ECO:0000313" key="3">
    <source>
        <dbReference type="Proteomes" id="UP000036367"/>
    </source>
</evidence>
<keyword evidence="3" id="KW-1185">Reference proteome</keyword>
<dbReference type="STRING" id="595434.RISK_003630"/>
<organism evidence="2 3">
    <name type="scientific">Rhodopirellula islandica</name>
    <dbReference type="NCBI Taxonomy" id="595434"/>
    <lineage>
        <taxon>Bacteria</taxon>
        <taxon>Pseudomonadati</taxon>
        <taxon>Planctomycetota</taxon>
        <taxon>Planctomycetia</taxon>
        <taxon>Pirellulales</taxon>
        <taxon>Pirellulaceae</taxon>
        <taxon>Rhodopirellula</taxon>
    </lineage>
</organism>
<gene>
    <name evidence="2" type="ORF">RISK_003630</name>
</gene>
<accession>A0A0J1BDK2</accession>
<feature type="region of interest" description="Disordered" evidence="1">
    <location>
        <begin position="1"/>
        <end position="21"/>
    </location>
</feature>
<proteinExistence type="predicted"/>
<dbReference type="Proteomes" id="UP000036367">
    <property type="component" value="Unassembled WGS sequence"/>
</dbReference>
<comment type="caution">
    <text evidence="2">The sequence shown here is derived from an EMBL/GenBank/DDBJ whole genome shotgun (WGS) entry which is preliminary data.</text>
</comment>
<dbReference type="EMBL" id="LECT01000028">
    <property type="protein sequence ID" value="KLU04576.1"/>
    <property type="molecule type" value="Genomic_DNA"/>
</dbReference>
<evidence type="ECO:0000313" key="2">
    <source>
        <dbReference type="EMBL" id="KLU04576.1"/>
    </source>
</evidence>
<name>A0A0J1BDK2_RHOIS</name>
<reference evidence="2" key="1">
    <citation type="submission" date="2015-05" db="EMBL/GenBank/DDBJ databases">
        <title>Permanent draft genome of Rhodopirellula islandicus K833.</title>
        <authorList>
            <person name="Kizina J."/>
            <person name="Richter M."/>
            <person name="Glockner F.O."/>
            <person name="Harder J."/>
        </authorList>
    </citation>
    <scope>NUCLEOTIDE SEQUENCE [LARGE SCALE GENOMIC DNA]</scope>
    <source>
        <strain evidence="2">K833</strain>
    </source>
</reference>
<dbReference type="AlphaFoldDB" id="A0A0J1BDK2"/>
<protein>
    <submittedName>
        <fullName evidence="2">Uncharacterized protein</fullName>
    </submittedName>
</protein>